<proteinExistence type="predicted"/>
<evidence type="ECO:0000313" key="2">
    <source>
        <dbReference type="EMBL" id="MFD2549100.1"/>
    </source>
</evidence>
<organism evidence="2 3">
    <name type="scientific">Sphingobacterium suaedae</name>
    <dbReference type="NCBI Taxonomy" id="1686402"/>
    <lineage>
        <taxon>Bacteria</taxon>
        <taxon>Pseudomonadati</taxon>
        <taxon>Bacteroidota</taxon>
        <taxon>Sphingobacteriia</taxon>
        <taxon>Sphingobacteriales</taxon>
        <taxon>Sphingobacteriaceae</taxon>
        <taxon>Sphingobacterium</taxon>
    </lineage>
</organism>
<evidence type="ECO:0008006" key="4">
    <source>
        <dbReference type="Google" id="ProtNLM"/>
    </source>
</evidence>
<sequence>MKKIIFSNLFILSFPFLFAQTIKGTVEINMKDGLFNCNFELHNIPQNKNYKILLNKGMNIKYFKDSNGNLVDFEGHYDGKTKGEAIEYTLLDKDGKTLTIPTSFQVDYRGAFPIYFDNTEDYGPFDYKGIIAFNGKTLRAADQSKWYPTLYDVENDKLIDKYPYEVTIKVTNSENNSIFINGNVPQKTLSEHFISTKPSSLFIFIGNYDFISQPAGYIINLDTDNKSVARIFKNIEAVKEKLANNLNLKFTDKIYIINHKAVNRRRPGSSWAFNDYPAIAFTDLNPAKMLDDKGQFEPWYSKFLGHELAHNYFGTHMLSGKLSWFWLESFAEYLSFNVTEDFGFNAFLKESLLSGAKNVESQNFIPLSEITEMSQINESYRYILAPLMLKCFEDTFGREKTNRVLQSLLEYAKKNTLTLELFDEAAIASGIEAVDYQKFKQTYITSKDFKQNIIAQIRKVYGQS</sequence>
<dbReference type="Gene3D" id="1.10.390.10">
    <property type="entry name" value="Neutral Protease Domain 2"/>
    <property type="match status" value="1"/>
</dbReference>
<protein>
    <recommendedName>
        <fullName evidence="4">Peptidase M1 membrane alanine aminopeptidase domain-containing protein</fullName>
    </recommendedName>
</protein>
<evidence type="ECO:0000256" key="1">
    <source>
        <dbReference type="SAM" id="SignalP"/>
    </source>
</evidence>
<keyword evidence="3" id="KW-1185">Reference proteome</keyword>
<dbReference type="SUPFAM" id="SSF55486">
    <property type="entry name" value="Metalloproteases ('zincins'), catalytic domain"/>
    <property type="match status" value="1"/>
</dbReference>
<dbReference type="RefSeq" id="WP_380905419.1">
    <property type="nucleotide sequence ID" value="NZ_JBHUEG010000009.1"/>
</dbReference>
<dbReference type="EMBL" id="JBHULR010000009">
    <property type="protein sequence ID" value="MFD2549100.1"/>
    <property type="molecule type" value="Genomic_DNA"/>
</dbReference>
<accession>A0ABW5KMZ2</accession>
<reference evidence="3" key="1">
    <citation type="journal article" date="2019" name="Int. J. Syst. Evol. Microbiol.">
        <title>The Global Catalogue of Microorganisms (GCM) 10K type strain sequencing project: providing services to taxonomists for standard genome sequencing and annotation.</title>
        <authorList>
            <consortium name="The Broad Institute Genomics Platform"/>
            <consortium name="The Broad Institute Genome Sequencing Center for Infectious Disease"/>
            <person name="Wu L."/>
            <person name="Ma J."/>
        </authorList>
    </citation>
    <scope>NUCLEOTIDE SEQUENCE [LARGE SCALE GENOMIC DNA]</scope>
    <source>
        <strain evidence="3">KCTC 42662</strain>
    </source>
</reference>
<name>A0ABW5KMZ2_9SPHI</name>
<evidence type="ECO:0000313" key="3">
    <source>
        <dbReference type="Proteomes" id="UP001597545"/>
    </source>
</evidence>
<dbReference type="InterPro" id="IPR027268">
    <property type="entry name" value="Peptidase_M4/M1_CTD_sf"/>
</dbReference>
<keyword evidence="1" id="KW-0732">Signal</keyword>
<feature type="signal peptide" evidence="1">
    <location>
        <begin position="1"/>
        <end position="19"/>
    </location>
</feature>
<feature type="chain" id="PRO_5045261858" description="Peptidase M1 membrane alanine aminopeptidase domain-containing protein" evidence="1">
    <location>
        <begin position="20"/>
        <end position="464"/>
    </location>
</feature>
<comment type="caution">
    <text evidence="2">The sequence shown here is derived from an EMBL/GenBank/DDBJ whole genome shotgun (WGS) entry which is preliminary data.</text>
</comment>
<dbReference type="Proteomes" id="UP001597545">
    <property type="component" value="Unassembled WGS sequence"/>
</dbReference>
<gene>
    <name evidence="2" type="ORF">ACFSR5_15730</name>
</gene>